<dbReference type="Proteomes" id="UP000215355">
    <property type="component" value="Chromosome 1"/>
</dbReference>
<organism evidence="2 3">
    <name type="scientific">Sphingobacterium mizutaii</name>
    <dbReference type="NCBI Taxonomy" id="1010"/>
    <lineage>
        <taxon>Bacteria</taxon>
        <taxon>Pseudomonadati</taxon>
        <taxon>Bacteroidota</taxon>
        <taxon>Sphingobacteriia</taxon>
        <taxon>Sphingobacteriales</taxon>
        <taxon>Sphingobacteriaceae</taxon>
        <taxon>Sphingobacterium</taxon>
    </lineage>
</organism>
<dbReference type="AlphaFoldDB" id="A0AAJ4XC32"/>
<gene>
    <name evidence="2" type="ORF">SAMEA4412673_02331</name>
</gene>
<evidence type="ECO:0000313" key="2">
    <source>
        <dbReference type="EMBL" id="SNV51274.1"/>
    </source>
</evidence>
<dbReference type="EMBL" id="LT906468">
    <property type="protein sequence ID" value="SNV51274.1"/>
    <property type="molecule type" value="Genomic_DNA"/>
</dbReference>
<dbReference type="KEGG" id="smiz:4412673_02331"/>
<proteinExistence type="predicted"/>
<accession>A0AAJ4XC32</accession>
<sequence>MILLTKRLPIYFLIIPFSFLFCILHSCGPKEIEPEPEPKPAPKPEPEPEPEPVEKPRIILYKYTSEKNEDFIEYLKGFVVKNLTEPDIKLHFGNRVTYFRPDSILIKEDSMFVYKSKMPMGSYQIKWSEQILQIHEAKNNTWKNWASINADSILTLKVSYYKKNANNSKSSHLSFGQQYEMPDNRHLLDADPLNNSRLIWLIKNYVFTPEKK</sequence>
<feature type="region of interest" description="Disordered" evidence="1">
    <location>
        <begin position="32"/>
        <end position="52"/>
    </location>
</feature>
<reference evidence="2 3" key="1">
    <citation type="submission" date="2017-06" db="EMBL/GenBank/DDBJ databases">
        <authorList>
            <consortium name="Pathogen Informatics"/>
        </authorList>
    </citation>
    <scope>NUCLEOTIDE SEQUENCE [LARGE SCALE GENOMIC DNA]</scope>
    <source>
        <strain evidence="2 3">NCTC12149</strain>
    </source>
</reference>
<name>A0AAJ4XC32_9SPHI</name>
<protein>
    <submittedName>
        <fullName evidence="2">Uncharacterized protein</fullName>
    </submittedName>
</protein>
<evidence type="ECO:0000313" key="3">
    <source>
        <dbReference type="Proteomes" id="UP000215355"/>
    </source>
</evidence>
<evidence type="ECO:0000256" key="1">
    <source>
        <dbReference type="SAM" id="MobiDB-lite"/>
    </source>
</evidence>
<dbReference type="RefSeq" id="WP_093096984.1">
    <property type="nucleotide sequence ID" value="NZ_FNGK01000001.1"/>
</dbReference>